<dbReference type="PANTHER" id="PTHR30386">
    <property type="entry name" value="MEMBRANE FUSION SUBUNIT OF EMRAB-TOLC MULTIDRUG EFFLUX PUMP"/>
    <property type="match status" value="1"/>
</dbReference>
<dbReference type="Pfam" id="PF26002">
    <property type="entry name" value="Beta-barrel_AprE"/>
    <property type="match status" value="1"/>
</dbReference>
<keyword evidence="8 10" id="KW-0472">Membrane</keyword>
<evidence type="ECO:0000259" key="11">
    <source>
        <dbReference type="Pfam" id="PF25917"/>
    </source>
</evidence>
<evidence type="ECO:0000256" key="2">
    <source>
        <dbReference type="ARBA" id="ARBA00009477"/>
    </source>
</evidence>
<evidence type="ECO:0000313" key="14">
    <source>
        <dbReference type="Proteomes" id="UP000240535"/>
    </source>
</evidence>
<dbReference type="InterPro" id="IPR050739">
    <property type="entry name" value="MFP"/>
</dbReference>
<evidence type="ECO:0000256" key="3">
    <source>
        <dbReference type="ARBA" id="ARBA00022448"/>
    </source>
</evidence>
<protein>
    <submittedName>
        <fullName evidence="13">Secretion protein HylD</fullName>
    </submittedName>
</protein>
<sequence length="435" mass="49401">MVKIFKDIKDDSYEFKPTIVEIEETPLNPIGRSILWIVIAIIVFGVFWLFFAKVDIVVSASGKYIPSGNIKILKPLESGIISKILVKEGDKVKAKQPLIVIDPSVSTVNLTTKKENLKALKYSITRLELLVNKDEFIKDVNLSIDEKSLYINQKTNYDETISQYSFKIEQLINSIKANEEEIKKLTLLKDIATKRVEKLNRVKEIIAYKEYEDAKSKELDLKSQLIVSNEKLLMEKARLNEIKTELDVFKSSSKSKWMDELLNKQKEASLVRAEINALTFQTKQQIISSPVDGYVGKLLVHTIGSSINNSEELLSIIPSDEPLIISANMLNRDVGFLKLDQNVSIKVDAFNFQKYGKIDGKLIHIANDSIKDEKLGEIYEIKVKPLKTSLMVDGELKQMEPGMSVVAEVKVGKRRVIELFIYPIIKYLDEGLSVK</sequence>
<evidence type="ECO:0000256" key="5">
    <source>
        <dbReference type="ARBA" id="ARBA00022519"/>
    </source>
</evidence>
<name>A0A2P8QYD5_9BACT</name>
<dbReference type="Pfam" id="PF25917">
    <property type="entry name" value="BSH_RND"/>
    <property type="match status" value="1"/>
</dbReference>
<dbReference type="PRINTS" id="PR01490">
    <property type="entry name" value="RTXTOXIND"/>
</dbReference>
<dbReference type="GO" id="GO:0009306">
    <property type="term" value="P:protein secretion"/>
    <property type="evidence" value="ECO:0007669"/>
    <property type="project" value="InterPro"/>
</dbReference>
<evidence type="ECO:0000256" key="6">
    <source>
        <dbReference type="ARBA" id="ARBA00022692"/>
    </source>
</evidence>
<organism evidence="13 14">
    <name type="scientific">Campylobacter blaseri</name>
    <dbReference type="NCBI Taxonomy" id="2042961"/>
    <lineage>
        <taxon>Bacteria</taxon>
        <taxon>Pseudomonadati</taxon>
        <taxon>Campylobacterota</taxon>
        <taxon>Epsilonproteobacteria</taxon>
        <taxon>Campylobacterales</taxon>
        <taxon>Campylobacteraceae</taxon>
        <taxon>Campylobacter</taxon>
    </lineage>
</organism>
<dbReference type="Gene3D" id="2.40.30.170">
    <property type="match status" value="1"/>
</dbReference>
<evidence type="ECO:0000256" key="10">
    <source>
        <dbReference type="SAM" id="Phobius"/>
    </source>
</evidence>
<feature type="domain" description="AprE-like beta-barrel" evidence="12">
    <location>
        <begin position="323"/>
        <end position="411"/>
    </location>
</feature>
<evidence type="ECO:0000256" key="9">
    <source>
        <dbReference type="SAM" id="Coils"/>
    </source>
</evidence>
<dbReference type="InterPro" id="IPR006144">
    <property type="entry name" value="Secretion_HlyD_CS"/>
</dbReference>
<accession>A0A2P8QYD5</accession>
<evidence type="ECO:0000259" key="12">
    <source>
        <dbReference type="Pfam" id="PF26002"/>
    </source>
</evidence>
<dbReference type="SUPFAM" id="SSF111369">
    <property type="entry name" value="HlyD-like secretion proteins"/>
    <property type="match status" value="1"/>
</dbReference>
<dbReference type="PANTHER" id="PTHR30386:SF27">
    <property type="entry name" value="MEMBRANE FUSION PROTEIN (MFP) FAMILY PROTEIN"/>
    <property type="match status" value="1"/>
</dbReference>
<dbReference type="NCBIfam" id="TIGR01843">
    <property type="entry name" value="type_I_hlyD"/>
    <property type="match status" value="1"/>
</dbReference>
<evidence type="ECO:0000256" key="7">
    <source>
        <dbReference type="ARBA" id="ARBA00022989"/>
    </source>
</evidence>
<keyword evidence="4" id="KW-1003">Cell membrane</keyword>
<dbReference type="AlphaFoldDB" id="A0A2P8QYD5"/>
<feature type="transmembrane region" description="Helical" evidence="10">
    <location>
        <begin position="34"/>
        <end position="51"/>
    </location>
</feature>
<comment type="similarity">
    <text evidence="2">Belongs to the membrane fusion protein (MFP) (TC 8.A.1) family.</text>
</comment>
<dbReference type="OrthoDB" id="9810980at2"/>
<dbReference type="InterPro" id="IPR010129">
    <property type="entry name" value="T1SS_HlyD"/>
</dbReference>
<dbReference type="EMBL" id="PDHH01000010">
    <property type="protein sequence ID" value="PSM51273.1"/>
    <property type="molecule type" value="Genomic_DNA"/>
</dbReference>
<dbReference type="InterPro" id="IPR058625">
    <property type="entry name" value="MdtA-like_BSH"/>
</dbReference>
<comment type="caution">
    <text evidence="13">The sequence shown here is derived from an EMBL/GenBank/DDBJ whole genome shotgun (WGS) entry which is preliminary data.</text>
</comment>
<dbReference type="Gene3D" id="2.40.50.100">
    <property type="match status" value="1"/>
</dbReference>
<dbReference type="RefSeq" id="WP_106872926.1">
    <property type="nucleotide sequence ID" value="NZ_CP053841.1"/>
</dbReference>
<dbReference type="Proteomes" id="UP000240535">
    <property type="component" value="Unassembled WGS sequence"/>
</dbReference>
<dbReference type="InterPro" id="IPR058982">
    <property type="entry name" value="Beta-barrel_AprE"/>
</dbReference>
<reference evidence="14" key="1">
    <citation type="submission" date="2017-10" db="EMBL/GenBank/DDBJ databases">
        <title>Campylobacter species from seals.</title>
        <authorList>
            <person name="Gilbert M.J."/>
            <person name="Zomer A.L."/>
            <person name="Timmerman A.J."/>
            <person name="Duim B."/>
            <person name="Wagenaar J.A."/>
        </authorList>
    </citation>
    <scope>NUCLEOTIDE SEQUENCE [LARGE SCALE GENOMIC DNA]</scope>
    <source>
        <strain evidence="14">17S00004-5</strain>
    </source>
</reference>
<evidence type="ECO:0000313" key="13">
    <source>
        <dbReference type="EMBL" id="PSM51273.1"/>
    </source>
</evidence>
<keyword evidence="14" id="KW-1185">Reference proteome</keyword>
<keyword evidence="5" id="KW-0997">Cell inner membrane</keyword>
<keyword evidence="7 10" id="KW-1133">Transmembrane helix</keyword>
<feature type="domain" description="Multidrug resistance protein MdtA-like barrel-sandwich hybrid" evidence="11">
    <location>
        <begin position="78"/>
        <end position="312"/>
    </location>
</feature>
<dbReference type="PROSITE" id="PS00543">
    <property type="entry name" value="HLYD_FAMILY"/>
    <property type="match status" value="1"/>
</dbReference>
<keyword evidence="9" id="KW-0175">Coiled coil</keyword>
<evidence type="ECO:0000256" key="8">
    <source>
        <dbReference type="ARBA" id="ARBA00023136"/>
    </source>
</evidence>
<gene>
    <name evidence="13" type="ORF">CQ405_09150</name>
</gene>
<feature type="coiled-coil region" evidence="9">
    <location>
        <begin position="168"/>
        <end position="195"/>
    </location>
</feature>
<comment type="subcellular location">
    <subcellularLocation>
        <location evidence="1">Cell inner membrane</location>
        <topology evidence="1">Single-pass membrane protein</topology>
    </subcellularLocation>
</comment>
<keyword evidence="3" id="KW-0813">Transport</keyword>
<proteinExistence type="inferred from homology"/>
<dbReference type="GO" id="GO:0005886">
    <property type="term" value="C:plasma membrane"/>
    <property type="evidence" value="ECO:0007669"/>
    <property type="project" value="UniProtKB-SubCell"/>
</dbReference>
<evidence type="ECO:0000256" key="4">
    <source>
        <dbReference type="ARBA" id="ARBA00022475"/>
    </source>
</evidence>
<keyword evidence="6 10" id="KW-0812">Transmembrane</keyword>
<evidence type="ECO:0000256" key="1">
    <source>
        <dbReference type="ARBA" id="ARBA00004377"/>
    </source>
</evidence>